<protein>
    <submittedName>
        <fullName evidence="1">Uncharacterized protein</fullName>
    </submittedName>
</protein>
<keyword evidence="2" id="KW-1185">Reference proteome</keyword>
<dbReference type="KEGG" id="vg:28801794"/>
<evidence type="ECO:0000313" key="1">
    <source>
        <dbReference type="EMBL" id="AMB18715.1"/>
    </source>
</evidence>
<dbReference type="EMBL" id="KU253712">
    <property type="protein sequence ID" value="AMB18715.1"/>
    <property type="molecule type" value="Genomic_DNA"/>
</dbReference>
<evidence type="ECO:0000313" key="2">
    <source>
        <dbReference type="Proteomes" id="UP000204502"/>
    </source>
</evidence>
<reference evidence="1 2" key="1">
    <citation type="journal article" date="2016" name="Genome Announc.">
        <title>Complete Genome Sequence of Bacillus megaterium Bacteriophage Eldridge.</title>
        <authorList>
            <person name="Reveille A.M."/>
            <person name="Eldridge K.A."/>
            <person name="Temple L.M."/>
        </authorList>
    </citation>
    <scope>NUCLEOTIDE SEQUENCE [LARGE SCALE GENOMIC DNA]</scope>
</reference>
<dbReference type="Proteomes" id="UP000204502">
    <property type="component" value="Segment"/>
</dbReference>
<dbReference type="OrthoDB" id="21105at10239"/>
<dbReference type="GeneID" id="28801794"/>
<sequence length="87" mass="10061">MKTVEQFDGAYGVTTDEQFGELLDFLNGKDVFYEYETSGAGVNDPLYLGMYTRYYINGQKYQLFYQVYTPNTPKGANCCYNFNKLPQ</sequence>
<organism evidence="1 2">
    <name type="scientific">Bacillus phage Eldridge</name>
    <dbReference type="NCBI Taxonomy" id="1776293"/>
    <lineage>
        <taxon>Viruses</taxon>
        <taxon>Duplodnaviria</taxon>
        <taxon>Heunggongvirae</taxon>
        <taxon>Uroviricota</taxon>
        <taxon>Caudoviricetes</taxon>
        <taxon>Herelleviridae</taxon>
        <taxon>Bastillevirinae</taxon>
        <taxon>Eldridgevirus</taxon>
        <taxon>Eldridgevirus eldridge</taxon>
    </lineage>
</organism>
<proteinExistence type="predicted"/>
<gene>
    <name evidence="1" type="ORF">Eldridge_0135</name>
</gene>
<accession>A0A109ZYM4</accession>
<name>A0A109ZYM4_9CAUD</name>
<dbReference type="RefSeq" id="YP_009274839.1">
    <property type="nucleotide sequence ID" value="NC_030920.1"/>
</dbReference>